<protein>
    <submittedName>
        <fullName evidence="1">Uncharacterized protein</fullName>
    </submittedName>
</protein>
<keyword evidence="1" id="KW-0614">Plasmid</keyword>
<accession>A0A2L1KKB9</accession>
<sequence>MLFQGFLRENPSSILTRNGCLQQQLCCLEEIKQALFVITSVLAFPGFSEIF</sequence>
<reference evidence="1" key="1">
    <citation type="journal article" date="2019" name="Front. Microbiol.">
        <title>Replicon-Based Typing of IncI-Complex Plasmids, and Comparative Genomics Analysis of IncIgamma/K1 Plasmids.</title>
        <authorList>
            <person name="Zhang D."/>
            <person name="Zhao Y."/>
            <person name="Feng J."/>
            <person name="Hu L."/>
            <person name="Jiang X."/>
            <person name="Zhan Z."/>
            <person name="Yang H."/>
            <person name="Yang W."/>
            <person name="Gao B."/>
            <person name="Wang J."/>
            <person name="Li J."/>
            <person name="Yin Z."/>
            <person name="Zhou D."/>
        </authorList>
    </citation>
    <scope>NUCLEOTIDE SEQUENCE</scope>
    <source>
        <strain evidence="1">140611011</strain>
        <plasmid evidence="1">p11011-CTXM</plasmid>
    </source>
</reference>
<name>A0A2L1KKB9_ECOLX</name>
<dbReference type="EMBL" id="MF344575">
    <property type="protein sequence ID" value="AVE22950.1"/>
    <property type="molecule type" value="Genomic_DNA"/>
</dbReference>
<organism evidence="1">
    <name type="scientific">Escherichia coli</name>
    <dbReference type="NCBI Taxonomy" id="562"/>
    <lineage>
        <taxon>Bacteria</taxon>
        <taxon>Pseudomonadati</taxon>
        <taxon>Pseudomonadota</taxon>
        <taxon>Gammaproteobacteria</taxon>
        <taxon>Enterobacterales</taxon>
        <taxon>Enterobacteriaceae</taxon>
        <taxon>Escherichia</taxon>
    </lineage>
</organism>
<proteinExistence type="predicted"/>
<dbReference type="AlphaFoldDB" id="A0A2L1KKB9"/>
<evidence type="ECO:0000313" key="1">
    <source>
        <dbReference type="EMBL" id="AVE22950.1"/>
    </source>
</evidence>
<geneLocation type="plasmid" evidence="1">
    <name>p11011-CTXM</name>
</geneLocation>